<dbReference type="EMBL" id="JANKHO010004032">
    <property type="protein sequence ID" value="KAJ3479287.1"/>
    <property type="molecule type" value="Genomic_DNA"/>
</dbReference>
<feature type="region of interest" description="Disordered" evidence="1">
    <location>
        <begin position="66"/>
        <end position="101"/>
    </location>
</feature>
<gene>
    <name evidence="2" type="ORF">NLJ89_g12337</name>
</gene>
<accession>A0A9W8JMQ1</accession>
<protein>
    <submittedName>
        <fullName evidence="2">Uncharacterized protein</fullName>
    </submittedName>
</protein>
<feature type="region of interest" description="Disordered" evidence="1">
    <location>
        <begin position="1"/>
        <end position="26"/>
    </location>
</feature>
<evidence type="ECO:0000313" key="3">
    <source>
        <dbReference type="Proteomes" id="UP001148786"/>
    </source>
</evidence>
<evidence type="ECO:0000256" key="1">
    <source>
        <dbReference type="SAM" id="MobiDB-lite"/>
    </source>
</evidence>
<feature type="compositionally biased region" description="Acidic residues" evidence="1">
    <location>
        <begin position="77"/>
        <end position="93"/>
    </location>
</feature>
<proteinExistence type="predicted"/>
<dbReference type="AlphaFoldDB" id="A0A9W8JMQ1"/>
<name>A0A9W8JMQ1_9AGAR</name>
<organism evidence="2 3">
    <name type="scientific">Agrocybe chaxingu</name>
    <dbReference type="NCBI Taxonomy" id="84603"/>
    <lineage>
        <taxon>Eukaryota</taxon>
        <taxon>Fungi</taxon>
        <taxon>Dikarya</taxon>
        <taxon>Basidiomycota</taxon>
        <taxon>Agaricomycotina</taxon>
        <taxon>Agaricomycetes</taxon>
        <taxon>Agaricomycetidae</taxon>
        <taxon>Agaricales</taxon>
        <taxon>Agaricineae</taxon>
        <taxon>Strophariaceae</taxon>
        <taxon>Agrocybe</taxon>
    </lineage>
</organism>
<sequence>MCLGNEPDISPLLKLDDDPTAPPGSFAWPWKGTFTISRNASPDQKNPSGVLTKRGFTEGDRKFFSATQEAENRLPVQDDDELMDVDTSDDDYDPPTKKKQV</sequence>
<keyword evidence="3" id="KW-1185">Reference proteome</keyword>
<evidence type="ECO:0000313" key="2">
    <source>
        <dbReference type="EMBL" id="KAJ3479287.1"/>
    </source>
</evidence>
<comment type="caution">
    <text evidence="2">The sequence shown here is derived from an EMBL/GenBank/DDBJ whole genome shotgun (WGS) entry which is preliminary data.</text>
</comment>
<reference evidence="2" key="1">
    <citation type="submission" date="2022-07" db="EMBL/GenBank/DDBJ databases">
        <title>Genome Sequence of Agrocybe chaxingu.</title>
        <authorList>
            <person name="Buettner E."/>
        </authorList>
    </citation>
    <scope>NUCLEOTIDE SEQUENCE</scope>
    <source>
        <strain evidence="2">MP-N11</strain>
    </source>
</reference>
<dbReference type="Proteomes" id="UP001148786">
    <property type="component" value="Unassembled WGS sequence"/>
</dbReference>